<keyword evidence="2" id="KW-1185">Reference proteome</keyword>
<evidence type="ECO:0008006" key="3">
    <source>
        <dbReference type="Google" id="ProtNLM"/>
    </source>
</evidence>
<evidence type="ECO:0000313" key="2">
    <source>
        <dbReference type="Proteomes" id="UP000257109"/>
    </source>
</evidence>
<reference evidence="1" key="1">
    <citation type="submission" date="2018-05" db="EMBL/GenBank/DDBJ databases">
        <title>Draft genome of Mucuna pruriens seed.</title>
        <authorList>
            <person name="Nnadi N.E."/>
            <person name="Vos R."/>
            <person name="Hasami M.H."/>
            <person name="Devisetty U.K."/>
            <person name="Aguiy J.C."/>
        </authorList>
    </citation>
    <scope>NUCLEOTIDE SEQUENCE [LARGE SCALE GENOMIC DNA]</scope>
    <source>
        <strain evidence="1">JCA_2017</strain>
    </source>
</reference>
<dbReference type="EMBL" id="QJKJ01009504">
    <property type="protein sequence ID" value="RDX76452.1"/>
    <property type="molecule type" value="Genomic_DNA"/>
</dbReference>
<dbReference type="Proteomes" id="UP000257109">
    <property type="component" value="Unassembled WGS sequence"/>
</dbReference>
<feature type="non-terminal residue" evidence="1">
    <location>
        <position position="1"/>
    </location>
</feature>
<name>A0A371FDR5_MUCPR</name>
<gene>
    <name evidence="1" type="ORF">CR513_43548</name>
</gene>
<comment type="caution">
    <text evidence="1">The sequence shown here is derived from an EMBL/GenBank/DDBJ whole genome shotgun (WGS) entry which is preliminary data.</text>
</comment>
<accession>A0A371FDR5</accession>
<dbReference type="AlphaFoldDB" id="A0A371FDR5"/>
<protein>
    <recommendedName>
        <fullName evidence="3">Myb/SANT-like domain-containing protein</fullName>
    </recommendedName>
</protein>
<proteinExistence type="predicted"/>
<evidence type="ECO:0000313" key="1">
    <source>
        <dbReference type="EMBL" id="RDX76452.1"/>
    </source>
</evidence>
<organism evidence="1 2">
    <name type="scientific">Mucuna pruriens</name>
    <name type="common">Velvet bean</name>
    <name type="synonym">Dolichos pruriens</name>
    <dbReference type="NCBI Taxonomy" id="157652"/>
    <lineage>
        <taxon>Eukaryota</taxon>
        <taxon>Viridiplantae</taxon>
        <taxon>Streptophyta</taxon>
        <taxon>Embryophyta</taxon>
        <taxon>Tracheophyta</taxon>
        <taxon>Spermatophyta</taxon>
        <taxon>Magnoliopsida</taxon>
        <taxon>eudicotyledons</taxon>
        <taxon>Gunneridae</taxon>
        <taxon>Pentapetalae</taxon>
        <taxon>rosids</taxon>
        <taxon>fabids</taxon>
        <taxon>Fabales</taxon>
        <taxon>Fabaceae</taxon>
        <taxon>Papilionoideae</taxon>
        <taxon>50 kb inversion clade</taxon>
        <taxon>NPAAA clade</taxon>
        <taxon>indigoferoid/millettioid clade</taxon>
        <taxon>Phaseoleae</taxon>
        <taxon>Mucuna</taxon>
    </lineage>
</organism>
<sequence>MKDKWCEAYDLFNELSGFAWSPAKRFEFEDEMREVLIKRLTLRQIHCTFNIHNHIVDFNDTFDETTMSDPDIGNFDGIQASSQNVESSPTFAQSNHSIRTFTSQGKKHKAPMIYIIKAQMDKLTSGLD</sequence>